<evidence type="ECO:0000256" key="1">
    <source>
        <dbReference type="PROSITE-ProRule" id="PRU00473"/>
    </source>
</evidence>
<keyword evidence="2" id="KW-1133">Transmembrane helix</keyword>
<proteinExistence type="predicted"/>
<dbReference type="InterPro" id="IPR006665">
    <property type="entry name" value="OmpA-like"/>
</dbReference>
<dbReference type="EMBL" id="JALBWM010000124">
    <property type="protein sequence ID" value="MCO1336335.1"/>
    <property type="molecule type" value="Genomic_DNA"/>
</dbReference>
<evidence type="ECO:0000256" key="2">
    <source>
        <dbReference type="SAM" id="Phobius"/>
    </source>
</evidence>
<protein>
    <submittedName>
        <fullName evidence="4">OmpA family protein</fullName>
    </submittedName>
</protein>
<dbReference type="Pfam" id="PF00691">
    <property type="entry name" value="OmpA"/>
    <property type="match status" value="1"/>
</dbReference>
<dbReference type="PANTHER" id="PTHR30329">
    <property type="entry name" value="STATOR ELEMENT OF FLAGELLAR MOTOR COMPLEX"/>
    <property type="match status" value="1"/>
</dbReference>
<dbReference type="RefSeq" id="WP_252471929.1">
    <property type="nucleotide sequence ID" value="NZ_JALBWM010000124.1"/>
</dbReference>
<reference evidence="4" key="1">
    <citation type="journal article" date="2022" name="Arch. Microbiol.">
        <title>Microbulbifer okhotskensis sp. nov., isolated from a deep bottom sediment of the Okhotsk Sea.</title>
        <authorList>
            <person name="Romanenko L."/>
            <person name="Kurilenko V."/>
            <person name="Otstavnykh N."/>
            <person name="Velansky P."/>
            <person name="Isaeva M."/>
            <person name="Mikhailov V."/>
        </authorList>
    </citation>
    <scope>NUCLEOTIDE SEQUENCE</scope>
    <source>
        <strain evidence="4">OS29</strain>
    </source>
</reference>
<evidence type="ECO:0000313" key="5">
    <source>
        <dbReference type="Proteomes" id="UP001139028"/>
    </source>
</evidence>
<gene>
    <name evidence="4" type="ORF">MO867_18545</name>
</gene>
<keyword evidence="2" id="KW-0812">Transmembrane</keyword>
<feature type="domain" description="OmpA-like" evidence="3">
    <location>
        <begin position="84"/>
        <end position="221"/>
    </location>
</feature>
<dbReference type="AlphaFoldDB" id="A0A9X2ES12"/>
<organism evidence="4 5">
    <name type="scientific">Microbulbifer okhotskensis</name>
    <dbReference type="NCBI Taxonomy" id="2926617"/>
    <lineage>
        <taxon>Bacteria</taxon>
        <taxon>Pseudomonadati</taxon>
        <taxon>Pseudomonadota</taxon>
        <taxon>Gammaproteobacteria</taxon>
        <taxon>Cellvibrionales</taxon>
        <taxon>Microbulbiferaceae</taxon>
        <taxon>Microbulbifer</taxon>
    </lineage>
</organism>
<name>A0A9X2ES12_9GAMM</name>
<dbReference type="InterPro" id="IPR050330">
    <property type="entry name" value="Bact_OuterMem_StrucFunc"/>
</dbReference>
<dbReference type="PROSITE" id="PS51123">
    <property type="entry name" value="OMPA_2"/>
    <property type="match status" value="1"/>
</dbReference>
<accession>A0A9X2ES12</accession>
<dbReference type="SUPFAM" id="SSF103088">
    <property type="entry name" value="OmpA-like"/>
    <property type="match status" value="1"/>
</dbReference>
<sequence length="233" mass="26071">MFDSAHSSSETGDSQWISLSDMMAGLMMVFLCIAVFVMRSLIDERAKIRELAESYRDTQLAIYQTLQQEFSRDLDRWGASLDKQTLAISFNNSDALFKTGDFTLSDNAQEIMSSFVPRYIAALTPYMDSIAAIQIEGHTSSEWGEQSAPEEGYFHNLRLSQQRSRAVMQYAHSLLGPAQAVLVRAKVAAVGYSSARPILNTSGIEDADRSRRVAFRVVRDSESHILQILEEAL</sequence>
<dbReference type="Proteomes" id="UP001139028">
    <property type="component" value="Unassembled WGS sequence"/>
</dbReference>
<dbReference type="InterPro" id="IPR036737">
    <property type="entry name" value="OmpA-like_sf"/>
</dbReference>
<dbReference type="GO" id="GO:0016020">
    <property type="term" value="C:membrane"/>
    <property type="evidence" value="ECO:0007669"/>
    <property type="project" value="UniProtKB-UniRule"/>
</dbReference>
<evidence type="ECO:0000259" key="3">
    <source>
        <dbReference type="PROSITE" id="PS51123"/>
    </source>
</evidence>
<dbReference type="PANTHER" id="PTHR30329:SF21">
    <property type="entry name" value="LIPOPROTEIN YIAD-RELATED"/>
    <property type="match status" value="1"/>
</dbReference>
<keyword evidence="1 2" id="KW-0472">Membrane</keyword>
<feature type="transmembrane region" description="Helical" evidence="2">
    <location>
        <begin position="22"/>
        <end position="42"/>
    </location>
</feature>
<dbReference type="Gene3D" id="3.30.1330.60">
    <property type="entry name" value="OmpA-like domain"/>
    <property type="match status" value="1"/>
</dbReference>
<evidence type="ECO:0000313" key="4">
    <source>
        <dbReference type="EMBL" id="MCO1336335.1"/>
    </source>
</evidence>
<comment type="caution">
    <text evidence="4">The sequence shown here is derived from an EMBL/GenBank/DDBJ whole genome shotgun (WGS) entry which is preliminary data.</text>
</comment>
<keyword evidence="5" id="KW-1185">Reference proteome</keyword>